<dbReference type="Proteomes" id="UP001307889">
    <property type="component" value="Chromosome 6"/>
</dbReference>
<name>A0ABN7ASZ2_9HEMI</name>
<reference evidence="1 2" key="1">
    <citation type="submission" date="2023-09" db="EMBL/GenBank/DDBJ databases">
        <title>Nesidiocoris tenuis whole genome shotgun sequence.</title>
        <authorList>
            <person name="Shibata T."/>
            <person name="Shimoda M."/>
            <person name="Kobayashi T."/>
            <person name="Uehara T."/>
        </authorList>
    </citation>
    <scope>NUCLEOTIDE SEQUENCE [LARGE SCALE GENOMIC DNA]</scope>
    <source>
        <strain evidence="1 2">Japan</strain>
    </source>
</reference>
<proteinExistence type="predicted"/>
<sequence>MGDAAGGYGKWERDQYVSVIYGSCNTVGVCQHKSIDITSSCSSVAMNVIWRKEAKCEMGCSTMITDSQCYHLSPKGGVSPMASLQLTFSPTSTARLLAFPIHSLSHFPRVFASCAPIHPTSHFLLCSPKGATSPFLLRIILTPVSYEHLKNYISHFLQRHFMSEELPYTIMTSMKRDGAGLK</sequence>
<protein>
    <submittedName>
        <fullName evidence="1">Uncharacterized protein</fullName>
    </submittedName>
</protein>
<evidence type="ECO:0000313" key="2">
    <source>
        <dbReference type="Proteomes" id="UP001307889"/>
    </source>
</evidence>
<accession>A0ABN7ASZ2</accession>
<organism evidence="1 2">
    <name type="scientific">Nesidiocoris tenuis</name>
    <dbReference type="NCBI Taxonomy" id="355587"/>
    <lineage>
        <taxon>Eukaryota</taxon>
        <taxon>Metazoa</taxon>
        <taxon>Ecdysozoa</taxon>
        <taxon>Arthropoda</taxon>
        <taxon>Hexapoda</taxon>
        <taxon>Insecta</taxon>
        <taxon>Pterygota</taxon>
        <taxon>Neoptera</taxon>
        <taxon>Paraneoptera</taxon>
        <taxon>Hemiptera</taxon>
        <taxon>Heteroptera</taxon>
        <taxon>Panheteroptera</taxon>
        <taxon>Cimicomorpha</taxon>
        <taxon>Miridae</taxon>
        <taxon>Dicyphina</taxon>
        <taxon>Nesidiocoris</taxon>
    </lineage>
</organism>
<keyword evidence="2" id="KW-1185">Reference proteome</keyword>
<dbReference type="EMBL" id="AP028914">
    <property type="protein sequence ID" value="BES95306.1"/>
    <property type="molecule type" value="Genomic_DNA"/>
</dbReference>
<evidence type="ECO:0000313" key="1">
    <source>
        <dbReference type="EMBL" id="BES95306.1"/>
    </source>
</evidence>
<gene>
    <name evidence="1" type="ORF">NTJ_08115</name>
</gene>